<feature type="compositionally biased region" description="Basic residues" evidence="1">
    <location>
        <begin position="97"/>
        <end position="110"/>
    </location>
</feature>
<dbReference type="Proteomes" id="UP000078240">
    <property type="component" value="Unassembled WGS sequence"/>
</dbReference>
<name>A0A179H9N8_PURLI</name>
<gene>
    <name evidence="2" type="ORF">VFPBJ_00877</name>
</gene>
<reference evidence="2 3" key="1">
    <citation type="submission" date="2016-01" db="EMBL/GenBank/DDBJ databases">
        <title>Biosynthesis of antibiotic leucinostatins and their inhibition on Phytophthora in bio-control Purpureocillium lilacinum.</title>
        <authorList>
            <person name="Wang G."/>
            <person name="Liu Z."/>
            <person name="Lin R."/>
            <person name="Li E."/>
            <person name="Mao Z."/>
            <person name="Ling J."/>
            <person name="Yin W."/>
            <person name="Xie B."/>
        </authorList>
    </citation>
    <scope>NUCLEOTIDE SEQUENCE [LARGE SCALE GENOMIC DNA]</scope>
    <source>
        <strain evidence="2">PLBJ-1</strain>
    </source>
</reference>
<proteinExistence type="predicted"/>
<evidence type="ECO:0000313" key="3">
    <source>
        <dbReference type="Proteomes" id="UP000078240"/>
    </source>
</evidence>
<comment type="caution">
    <text evidence="2">The sequence shown here is derived from an EMBL/GenBank/DDBJ whole genome shotgun (WGS) entry which is preliminary data.</text>
</comment>
<feature type="compositionally biased region" description="Pro residues" evidence="1">
    <location>
        <begin position="130"/>
        <end position="146"/>
    </location>
</feature>
<feature type="compositionally biased region" description="Low complexity" evidence="1">
    <location>
        <begin position="171"/>
        <end position="180"/>
    </location>
</feature>
<dbReference type="AlphaFoldDB" id="A0A179H9N8"/>
<dbReference type="EMBL" id="LSBH01000001">
    <property type="protein sequence ID" value="OAQ86837.1"/>
    <property type="molecule type" value="Genomic_DNA"/>
</dbReference>
<feature type="region of interest" description="Disordered" evidence="1">
    <location>
        <begin position="1"/>
        <end position="41"/>
    </location>
</feature>
<sequence>MREPGTAGLPVPLPATHPWEEPQRTATPNGLTDPKHSTEALPTELTIGGTMSCWRLAPSFQRAGRLVLGGADNQGIRTSSRTPKTRAPQKAIQARRVLVRKKGSRRQCQKKNHDASHAQPAEAKARSRPAAPPSPGAPPPHRPATPPLGTSTGSKPLDVCDRETERSMGEAAAAAASGASLPPWGRPGCISKQESGGVAGQRRPRCGLSLTGRQTTACSASVGLRVAFRGIVRKNPESCPLEAAEVRKLVFSLCSFRVASCHGLHRSVGLVRPC</sequence>
<accession>A0A179H9N8</accession>
<protein>
    <submittedName>
        <fullName evidence="2">Uncharacterized protein</fullName>
    </submittedName>
</protein>
<evidence type="ECO:0000256" key="1">
    <source>
        <dbReference type="SAM" id="MobiDB-lite"/>
    </source>
</evidence>
<organism evidence="2 3">
    <name type="scientific">Purpureocillium lilacinum</name>
    <name type="common">Paecilomyces lilacinus</name>
    <dbReference type="NCBI Taxonomy" id="33203"/>
    <lineage>
        <taxon>Eukaryota</taxon>
        <taxon>Fungi</taxon>
        <taxon>Dikarya</taxon>
        <taxon>Ascomycota</taxon>
        <taxon>Pezizomycotina</taxon>
        <taxon>Sordariomycetes</taxon>
        <taxon>Hypocreomycetidae</taxon>
        <taxon>Hypocreales</taxon>
        <taxon>Ophiocordycipitaceae</taxon>
        <taxon>Purpureocillium</taxon>
    </lineage>
</organism>
<feature type="region of interest" description="Disordered" evidence="1">
    <location>
        <begin position="72"/>
        <end position="180"/>
    </location>
</feature>
<evidence type="ECO:0000313" key="2">
    <source>
        <dbReference type="EMBL" id="OAQ86837.1"/>
    </source>
</evidence>
<feature type="compositionally biased region" description="Basic and acidic residues" evidence="1">
    <location>
        <begin position="158"/>
        <end position="168"/>
    </location>
</feature>